<accession>A0A3A3YTL6</accession>
<feature type="transmembrane region" description="Helical" evidence="7">
    <location>
        <begin position="71"/>
        <end position="92"/>
    </location>
</feature>
<evidence type="ECO:0000256" key="5">
    <source>
        <dbReference type="ARBA" id="ARBA00023136"/>
    </source>
</evidence>
<keyword evidence="9" id="KW-1185">Reference proteome</keyword>
<feature type="transmembrane region" description="Helical" evidence="7">
    <location>
        <begin position="160"/>
        <end position="188"/>
    </location>
</feature>
<protein>
    <submittedName>
        <fullName evidence="8">MFS transporter</fullName>
    </submittedName>
</protein>
<reference evidence="8 9" key="1">
    <citation type="submission" date="2018-09" db="EMBL/GenBank/DDBJ databases">
        <title>YIM 75000 draft genome.</title>
        <authorList>
            <person name="Tang S."/>
            <person name="Feng Y."/>
        </authorList>
    </citation>
    <scope>NUCLEOTIDE SEQUENCE [LARGE SCALE GENOMIC DNA]</scope>
    <source>
        <strain evidence="8 9">YIM 75000</strain>
    </source>
</reference>
<feature type="region of interest" description="Disordered" evidence="6">
    <location>
        <begin position="1"/>
        <end position="24"/>
    </location>
</feature>
<comment type="caution">
    <text evidence="8">The sequence shown here is derived from an EMBL/GenBank/DDBJ whole genome shotgun (WGS) entry which is preliminary data.</text>
</comment>
<evidence type="ECO:0000256" key="6">
    <source>
        <dbReference type="SAM" id="MobiDB-lite"/>
    </source>
</evidence>
<comment type="subcellular location">
    <subcellularLocation>
        <location evidence="1">Cell membrane</location>
        <topology evidence="1">Multi-pass membrane protein</topology>
    </subcellularLocation>
</comment>
<dbReference type="Pfam" id="PF07690">
    <property type="entry name" value="MFS_1"/>
    <property type="match status" value="1"/>
</dbReference>
<dbReference type="GO" id="GO:0022857">
    <property type="term" value="F:transmembrane transporter activity"/>
    <property type="evidence" value="ECO:0007669"/>
    <property type="project" value="InterPro"/>
</dbReference>
<evidence type="ECO:0000256" key="2">
    <source>
        <dbReference type="ARBA" id="ARBA00022475"/>
    </source>
</evidence>
<evidence type="ECO:0000313" key="8">
    <source>
        <dbReference type="EMBL" id="RJK93129.1"/>
    </source>
</evidence>
<dbReference type="InterPro" id="IPR036259">
    <property type="entry name" value="MFS_trans_sf"/>
</dbReference>
<sequence length="443" mass="44341">MVTDGDRVAAEGGGTPAPAPGGAAPARATFRDVLAVREFRALWGAHLLSVLGDQLALVALAVLVFERTGSPLLTAAAYAVSYLPWAVAGPLLSGLADRVPRRSLMVAADLVRAVLLLLMALPGVPLQVLLLLLLLAELCAPPFAAARAAALPDVLPGDRYVVGSAVTTVTTQVAQAAGFALGGLLVAVLGARGALALDAVTFLASAALVRLLVGEHRPPRAASLRADAAGTAAWLRAEARGLVASSREGLALLAHRRDLLTLAGLGWLCAFYVVPEGLAAPWADALGGGEREVGLLLAAAPAGSVVGALVLSRLVDPPRRLALMGPLAVLGCAALALSLLRPGLVGSLALLAVSGAAAAYQLPANAAFVAAVPPESRGQAFGLVQSGINVVQGAAILLAGAVAQAVDVLVVVGTAGLLGCVAALLLWRAWLGAPAPARVLADG</sequence>
<proteinExistence type="predicted"/>
<feature type="transmembrane region" description="Helical" evidence="7">
    <location>
        <begin position="41"/>
        <end position="65"/>
    </location>
</feature>
<feature type="transmembrane region" description="Helical" evidence="7">
    <location>
        <begin position="321"/>
        <end position="340"/>
    </location>
</feature>
<feature type="transmembrane region" description="Helical" evidence="7">
    <location>
        <begin position="259"/>
        <end position="275"/>
    </location>
</feature>
<dbReference type="GO" id="GO:0005886">
    <property type="term" value="C:plasma membrane"/>
    <property type="evidence" value="ECO:0007669"/>
    <property type="project" value="UniProtKB-SubCell"/>
</dbReference>
<dbReference type="AlphaFoldDB" id="A0A3A3YTL6"/>
<evidence type="ECO:0000256" key="4">
    <source>
        <dbReference type="ARBA" id="ARBA00022989"/>
    </source>
</evidence>
<dbReference type="InterPro" id="IPR022324">
    <property type="entry name" value="Bacilysin_exporter_BacE_put"/>
</dbReference>
<dbReference type="PANTHER" id="PTHR23513:SF11">
    <property type="entry name" value="STAPHYLOFERRIN A TRANSPORTER"/>
    <property type="match status" value="1"/>
</dbReference>
<evidence type="ECO:0000256" key="7">
    <source>
        <dbReference type="SAM" id="Phobius"/>
    </source>
</evidence>
<keyword evidence="3 7" id="KW-0812">Transmembrane</keyword>
<dbReference type="EMBL" id="QZEZ01000010">
    <property type="protein sequence ID" value="RJK93129.1"/>
    <property type="molecule type" value="Genomic_DNA"/>
</dbReference>
<feature type="transmembrane region" description="Helical" evidence="7">
    <location>
        <begin position="295"/>
        <end position="314"/>
    </location>
</feature>
<dbReference type="PANTHER" id="PTHR23513">
    <property type="entry name" value="INTEGRAL MEMBRANE EFFLUX PROTEIN-RELATED"/>
    <property type="match status" value="1"/>
</dbReference>
<dbReference type="OrthoDB" id="3227279at2"/>
<name>A0A3A3YTL6_9ACTN</name>
<dbReference type="Gene3D" id="1.20.1250.20">
    <property type="entry name" value="MFS general substrate transporter like domains"/>
    <property type="match status" value="1"/>
</dbReference>
<gene>
    <name evidence="8" type="ORF">D5H78_17085</name>
</gene>
<feature type="transmembrane region" description="Helical" evidence="7">
    <location>
        <begin position="380"/>
        <end position="402"/>
    </location>
</feature>
<dbReference type="InterPro" id="IPR011701">
    <property type="entry name" value="MFS"/>
</dbReference>
<evidence type="ECO:0000313" key="9">
    <source>
        <dbReference type="Proteomes" id="UP000265614"/>
    </source>
</evidence>
<evidence type="ECO:0000256" key="3">
    <source>
        <dbReference type="ARBA" id="ARBA00022692"/>
    </source>
</evidence>
<dbReference type="PRINTS" id="PR01988">
    <property type="entry name" value="EXPORTERBACE"/>
</dbReference>
<evidence type="ECO:0000256" key="1">
    <source>
        <dbReference type="ARBA" id="ARBA00004651"/>
    </source>
</evidence>
<dbReference type="SUPFAM" id="SSF103473">
    <property type="entry name" value="MFS general substrate transporter"/>
    <property type="match status" value="1"/>
</dbReference>
<keyword evidence="4 7" id="KW-1133">Transmembrane helix</keyword>
<organism evidence="8 9">
    <name type="scientific">Vallicoccus soli</name>
    <dbReference type="NCBI Taxonomy" id="2339232"/>
    <lineage>
        <taxon>Bacteria</taxon>
        <taxon>Bacillati</taxon>
        <taxon>Actinomycetota</taxon>
        <taxon>Actinomycetes</taxon>
        <taxon>Motilibacterales</taxon>
        <taxon>Vallicoccaceae</taxon>
        <taxon>Vallicoccus</taxon>
    </lineage>
</organism>
<dbReference type="Proteomes" id="UP000265614">
    <property type="component" value="Unassembled WGS sequence"/>
</dbReference>
<dbReference type="CDD" id="cd06173">
    <property type="entry name" value="MFS_MefA_like"/>
    <property type="match status" value="1"/>
</dbReference>
<keyword evidence="5 7" id="KW-0472">Membrane</keyword>
<feature type="transmembrane region" description="Helical" evidence="7">
    <location>
        <begin position="408"/>
        <end position="427"/>
    </location>
</feature>
<keyword evidence="2" id="KW-1003">Cell membrane</keyword>